<dbReference type="EMBL" id="MK281457">
    <property type="protein sequence ID" value="QAA12032.1"/>
    <property type="molecule type" value="Genomic_DNA"/>
</dbReference>
<keyword evidence="1" id="KW-1133">Transmembrane helix</keyword>
<name>A0A410D2V1_9STRA</name>
<sequence>MSDKNNFKNNENFAPIQENFEESADTLMDTNHSNKKEVNDPNFNSTKRKSLKLRKIFNKVRPFLRIKISSIKKRIRQKLRFLRKSSDKKIKRLDLKRSFAKVKNRLTRKNTLLRIKESKERFLKIKGFSSKQINLLITRSRKLFYKSQEQLIQKRLMFRKILFYIKMLREAGKSKIYRSFSELELVYLRTKKNIYTRIQKRYIRVKYQLDFILSNSNSFQSFKNKIIRIKLHLFYLSEPIVINLSKKTKEFIIPLSKKIEEFIINLDKKIEEFIINLNYDHEKTKEYVKRILFVFGMYSLPFLLLIKSFYACLIKCAQRGVTRFDWLIPDDHLKLILSDFSAGANYVPLRYIPKFLQSIETDFYIFLSYYTLFGTSKFSINKELIYHGVICVAHLIPYASMSLAFGIIISFLEVYIMFLKLSFYMFVLRNVKSKKVNKNYYKNYYKPRKAWTNRLLRRKYSPSYTELNIYGICGLNRLIRQVKNNTEIFVISNIFAPVSLIVIITLLYNCCYYIIYNKRPFIPVMTNFANRLRPNIRKDE</sequence>
<organism evidence="2">
    <name type="scientific">Pseudellipsoidion edaphicum</name>
    <dbReference type="NCBI Taxonomy" id="1431838"/>
    <lineage>
        <taxon>Eukaryota</taxon>
        <taxon>Sar</taxon>
        <taxon>Stramenopiles</taxon>
        <taxon>Ochrophyta</taxon>
        <taxon>Eustigmatophyceae</taxon>
        <taxon>Eustigmatales</taxon>
        <taxon>Neomonodaceae</taxon>
        <taxon>Pseudellipsoidion</taxon>
    </lineage>
</organism>
<protein>
    <submittedName>
        <fullName evidence="2">Uncharacterized protein</fullName>
    </submittedName>
</protein>
<dbReference type="GeneID" id="38948262"/>
<feature type="transmembrane region" description="Helical" evidence="1">
    <location>
        <begin position="488"/>
        <end position="515"/>
    </location>
</feature>
<proteinExistence type="predicted"/>
<dbReference type="RefSeq" id="YP_009551101.1">
    <property type="nucleotide sequence ID" value="NC_040299.1"/>
</dbReference>
<gene>
    <name evidence="2" type="primary">ycf60</name>
</gene>
<keyword evidence="1" id="KW-0812">Transmembrane</keyword>
<reference evidence="2" key="1">
    <citation type="journal article" date="2019" name="Genome Biol. Evol.">
        <title>Plastid Genomes and Proteins Illuminate the Evolution of Eustigmatophyte Algae and Their Bacterial Endosymbionts.</title>
        <authorList>
            <person name="Sevcikova T."/>
            <person name="Yurchenko T."/>
            <person name="Fawley K.P."/>
            <person name="Amaral R."/>
            <person name="Strnad H."/>
            <person name="Santos L.M."/>
            <person name="Fawley M.W."/>
            <person name="Elias M."/>
        </authorList>
    </citation>
    <scope>NUCLEOTIDE SEQUENCE</scope>
    <source>
        <strain evidence="2">CAUP Q 401</strain>
    </source>
</reference>
<feature type="transmembrane region" description="Helical" evidence="1">
    <location>
        <begin position="291"/>
        <end position="313"/>
    </location>
</feature>
<geneLocation type="plastid" evidence="2"/>
<dbReference type="AlphaFoldDB" id="A0A410D2V1"/>
<accession>A0A410D2V1</accession>
<feature type="transmembrane region" description="Helical" evidence="1">
    <location>
        <begin position="384"/>
        <end position="401"/>
    </location>
</feature>
<evidence type="ECO:0000256" key="1">
    <source>
        <dbReference type="SAM" id="Phobius"/>
    </source>
</evidence>
<keyword evidence="2" id="KW-0934">Plastid</keyword>
<feature type="transmembrane region" description="Helical" evidence="1">
    <location>
        <begin position="407"/>
        <end position="428"/>
    </location>
</feature>
<keyword evidence="1" id="KW-0472">Membrane</keyword>
<evidence type="ECO:0000313" key="2">
    <source>
        <dbReference type="EMBL" id="QAA12032.1"/>
    </source>
</evidence>